<dbReference type="InterPro" id="IPR025501">
    <property type="entry name" value="MinD_FleN"/>
</dbReference>
<keyword evidence="3" id="KW-0132">Cell division</keyword>
<evidence type="ECO:0000256" key="7">
    <source>
        <dbReference type="ARBA" id="ARBA00023306"/>
    </source>
</evidence>
<feature type="domain" description="AAA" evidence="11">
    <location>
        <begin position="3"/>
        <end position="155"/>
    </location>
</feature>
<dbReference type="Gene3D" id="3.40.50.300">
    <property type="entry name" value="P-loop containing nucleotide triphosphate hydrolases"/>
    <property type="match status" value="1"/>
</dbReference>
<evidence type="ECO:0000256" key="6">
    <source>
        <dbReference type="ARBA" id="ARBA00023210"/>
    </source>
</evidence>
<evidence type="ECO:0000256" key="3">
    <source>
        <dbReference type="ARBA" id="ARBA00022618"/>
    </source>
</evidence>
<comment type="similarity">
    <text evidence="1">Belongs to the ParA family. MinD subfamily.</text>
</comment>
<gene>
    <name evidence="12" type="primary">minD</name>
    <name evidence="12" type="ORF">E5Z56_04655</name>
</gene>
<keyword evidence="13" id="KW-1185">Reference proteome</keyword>
<dbReference type="GO" id="GO:0005829">
    <property type="term" value="C:cytosol"/>
    <property type="evidence" value="ECO:0007669"/>
    <property type="project" value="TreeGrafter"/>
</dbReference>
<dbReference type="PANTHER" id="PTHR43384">
    <property type="entry name" value="SEPTUM SITE-DETERMINING PROTEIN MIND HOMOLOG, CHLOROPLASTIC-RELATED"/>
    <property type="match status" value="1"/>
</dbReference>
<dbReference type="InterPro" id="IPR027417">
    <property type="entry name" value="P-loop_NTPase"/>
</dbReference>
<dbReference type="OrthoDB" id="9773088at2"/>
<dbReference type="NCBIfam" id="TIGR01968">
    <property type="entry name" value="minD_bact"/>
    <property type="match status" value="1"/>
</dbReference>
<keyword evidence="5 10" id="KW-0067">ATP-binding</keyword>
<evidence type="ECO:0000256" key="8">
    <source>
        <dbReference type="ARBA" id="ARBA00025436"/>
    </source>
</evidence>
<dbReference type="GO" id="GO:0000917">
    <property type="term" value="P:division septum assembly"/>
    <property type="evidence" value="ECO:0007669"/>
    <property type="project" value="UniProtKB-KW"/>
</dbReference>
<dbReference type="GO" id="GO:0016887">
    <property type="term" value="F:ATP hydrolysis activity"/>
    <property type="evidence" value="ECO:0007669"/>
    <property type="project" value="InterPro"/>
</dbReference>
<dbReference type="InterPro" id="IPR050625">
    <property type="entry name" value="ParA/MinD_ATPase"/>
</dbReference>
<sequence>MSQIIVLASGKGGTGKTTVTVNLAVALCNKGKKVLLIDCDCGMRGLDLMLGLDKNLVYDTSDVIAGNCFTEDAIYKYEPVDGLYLLPAPIDTDDEISPQVMKQFTDTIKDSYDYILIDSPAGIGSGFITAITPADRAIIVTNPEPTSVRGAVKVRQALLKHNVDNIRLVINRLNVKNFKELGVYQDLDEVVDKSETQLIGVVPDDYRLVSFSQTGKPNLNNSISKEVFDRIADRLTGKNLQLAFPKKF</sequence>
<feature type="binding site" evidence="10">
    <location>
        <begin position="11"/>
        <end position="18"/>
    </location>
    <ligand>
        <name>ATP</name>
        <dbReference type="ChEBI" id="CHEBI:30616"/>
    </ligand>
</feature>
<dbReference type="PANTHER" id="PTHR43384:SF6">
    <property type="entry name" value="SEPTUM SITE-DETERMINING PROTEIN MIND HOMOLOG, CHLOROPLASTIC"/>
    <property type="match status" value="1"/>
</dbReference>
<dbReference type="GO" id="GO:0009898">
    <property type="term" value="C:cytoplasmic side of plasma membrane"/>
    <property type="evidence" value="ECO:0007669"/>
    <property type="project" value="TreeGrafter"/>
</dbReference>
<keyword evidence="4 10" id="KW-0547">Nucleotide-binding</keyword>
<comment type="function">
    <text evidence="8">ATPase required for the correct placement of the division site. Cell division inhibitors MinC and MinD act in concert to form an inhibitor capable of blocking formation of the polar Z ring septums. Rapidly oscillates between the poles of the cell to destabilize FtsZ filaments that have formed before they mature into polar Z rings.</text>
</comment>
<dbReference type="RefSeq" id="WP_138156749.1">
    <property type="nucleotide sequence ID" value="NZ_CP039381.1"/>
</dbReference>
<dbReference type="GO" id="GO:0051782">
    <property type="term" value="P:negative regulation of cell division"/>
    <property type="evidence" value="ECO:0007669"/>
    <property type="project" value="TreeGrafter"/>
</dbReference>
<dbReference type="EMBL" id="CP039381">
    <property type="protein sequence ID" value="QCT06698.1"/>
    <property type="molecule type" value="Genomic_DNA"/>
</dbReference>
<evidence type="ECO:0000256" key="5">
    <source>
        <dbReference type="ARBA" id="ARBA00022840"/>
    </source>
</evidence>
<dbReference type="AlphaFoldDB" id="A0A4P8Y0L0"/>
<evidence type="ECO:0000313" key="12">
    <source>
        <dbReference type="EMBL" id="QCT06698.1"/>
    </source>
</evidence>
<dbReference type="GO" id="GO:0005524">
    <property type="term" value="F:ATP binding"/>
    <property type="evidence" value="ECO:0007669"/>
    <property type="project" value="UniProtKB-KW"/>
</dbReference>
<evidence type="ECO:0000256" key="4">
    <source>
        <dbReference type="ARBA" id="ARBA00022741"/>
    </source>
</evidence>
<reference evidence="12 13" key="1">
    <citation type="submission" date="2019-04" db="EMBL/GenBank/DDBJ databases">
        <authorList>
            <person name="Embree M."/>
            <person name="Gaffney J.R."/>
        </authorList>
    </citation>
    <scope>NUCLEOTIDE SEQUENCE [LARGE SCALE GENOMIC DNA]</scope>
    <source>
        <strain evidence="12 13">JE7A12</strain>
    </source>
</reference>
<evidence type="ECO:0000256" key="9">
    <source>
        <dbReference type="ARBA" id="ARBA00032845"/>
    </source>
</evidence>
<accession>A0A4P8Y0L0</accession>
<keyword evidence="6" id="KW-0717">Septation</keyword>
<keyword evidence="7" id="KW-0131">Cell cycle</keyword>
<dbReference type="Pfam" id="PF13614">
    <property type="entry name" value="AAA_31"/>
    <property type="match status" value="1"/>
</dbReference>
<dbReference type="SUPFAM" id="SSF52540">
    <property type="entry name" value="P-loop containing nucleoside triphosphate hydrolases"/>
    <property type="match status" value="1"/>
</dbReference>
<evidence type="ECO:0000256" key="10">
    <source>
        <dbReference type="PIRSR" id="PIRSR003092-1"/>
    </source>
</evidence>
<name>A0A4P8Y0L0_9FIRM</name>
<evidence type="ECO:0000259" key="11">
    <source>
        <dbReference type="Pfam" id="PF13614"/>
    </source>
</evidence>
<dbReference type="InterPro" id="IPR010223">
    <property type="entry name" value="MinD"/>
</dbReference>
<evidence type="ECO:0000313" key="13">
    <source>
        <dbReference type="Proteomes" id="UP000301475"/>
    </source>
</evidence>
<evidence type="ECO:0000256" key="1">
    <source>
        <dbReference type="ARBA" id="ARBA00010257"/>
    </source>
</evidence>
<dbReference type="PIRSF" id="PIRSF003092">
    <property type="entry name" value="MinD"/>
    <property type="match status" value="1"/>
</dbReference>
<dbReference type="KEGG" id="ruj:E5Z56_04655"/>
<proteinExistence type="inferred from homology"/>
<organism evidence="12 13">
    <name type="scientific">Ruminococcus bovis</name>
    <dbReference type="NCBI Taxonomy" id="2564099"/>
    <lineage>
        <taxon>Bacteria</taxon>
        <taxon>Bacillati</taxon>
        <taxon>Bacillota</taxon>
        <taxon>Clostridia</taxon>
        <taxon>Eubacteriales</taxon>
        <taxon>Oscillospiraceae</taxon>
        <taxon>Ruminococcus</taxon>
    </lineage>
</organism>
<dbReference type="Proteomes" id="UP000301475">
    <property type="component" value="Chromosome"/>
</dbReference>
<protein>
    <recommendedName>
        <fullName evidence="2">Septum site-determining protein MinD</fullName>
    </recommendedName>
    <alternativeName>
        <fullName evidence="9">Cell division inhibitor MinD</fullName>
    </alternativeName>
</protein>
<evidence type="ECO:0000256" key="2">
    <source>
        <dbReference type="ARBA" id="ARBA00016887"/>
    </source>
</evidence>
<dbReference type="InterPro" id="IPR025669">
    <property type="entry name" value="AAA_dom"/>
</dbReference>
<dbReference type="CDD" id="cd02036">
    <property type="entry name" value="MinD"/>
    <property type="match status" value="1"/>
</dbReference>